<organism evidence="1 2">
    <name type="scientific">Rhododendron molle</name>
    <name type="common">Chinese azalea</name>
    <name type="synonym">Azalea mollis</name>
    <dbReference type="NCBI Taxonomy" id="49168"/>
    <lineage>
        <taxon>Eukaryota</taxon>
        <taxon>Viridiplantae</taxon>
        <taxon>Streptophyta</taxon>
        <taxon>Embryophyta</taxon>
        <taxon>Tracheophyta</taxon>
        <taxon>Spermatophyta</taxon>
        <taxon>Magnoliopsida</taxon>
        <taxon>eudicotyledons</taxon>
        <taxon>Gunneridae</taxon>
        <taxon>Pentapetalae</taxon>
        <taxon>asterids</taxon>
        <taxon>Ericales</taxon>
        <taxon>Ericaceae</taxon>
        <taxon>Ericoideae</taxon>
        <taxon>Rhodoreae</taxon>
        <taxon>Rhododendron</taxon>
    </lineage>
</organism>
<evidence type="ECO:0000313" key="2">
    <source>
        <dbReference type="Proteomes" id="UP001062846"/>
    </source>
</evidence>
<protein>
    <submittedName>
        <fullName evidence="1">Uncharacterized protein</fullName>
    </submittedName>
</protein>
<reference evidence="1" key="1">
    <citation type="submission" date="2022-02" db="EMBL/GenBank/DDBJ databases">
        <title>Plant Genome Project.</title>
        <authorList>
            <person name="Zhang R.-G."/>
        </authorList>
    </citation>
    <scope>NUCLEOTIDE SEQUENCE</scope>
    <source>
        <strain evidence="1">AT1</strain>
    </source>
</reference>
<dbReference type="Proteomes" id="UP001062846">
    <property type="component" value="Chromosome 1"/>
</dbReference>
<proteinExistence type="predicted"/>
<dbReference type="EMBL" id="CM046388">
    <property type="protein sequence ID" value="KAI8574418.1"/>
    <property type="molecule type" value="Genomic_DNA"/>
</dbReference>
<accession>A0ACC0QCF6</accession>
<name>A0ACC0QCF6_RHOML</name>
<keyword evidence="2" id="KW-1185">Reference proteome</keyword>
<comment type="caution">
    <text evidence="1">The sequence shown here is derived from an EMBL/GenBank/DDBJ whole genome shotgun (WGS) entry which is preliminary data.</text>
</comment>
<gene>
    <name evidence="1" type="ORF">RHMOL_Rhmol01G0351900</name>
</gene>
<evidence type="ECO:0000313" key="1">
    <source>
        <dbReference type="EMBL" id="KAI8574418.1"/>
    </source>
</evidence>
<sequence length="51" mass="5827">MPEEKTQSQLPLSSWPGSLQSWLADLTDGHQNSFKRSEHVARRYKITVAQS</sequence>